<dbReference type="Pfam" id="PF04960">
    <property type="entry name" value="Glutaminase"/>
    <property type="match status" value="1"/>
</dbReference>
<keyword evidence="8" id="KW-1185">Reference proteome</keyword>
<dbReference type="OrthoDB" id="9788822at2"/>
<evidence type="ECO:0000256" key="6">
    <source>
        <dbReference type="HAMAP-Rule" id="MF_00313"/>
    </source>
</evidence>
<dbReference type="NCBIfam" id="NF002132">
    <property type="entry name" value="PRK00971.1-1"/>
    <property type="match status" value="1"/>
</dbReference>
<keyword evidence="6" id="KW-0007">Acetylation</keyword>
<keyword evidence="4 6" id="KW-0378">Hydrolase</keyword>
<evidence type="ECO:0000256" key="4">
    <source>
        <dbReference type="ARBA" id="ARBA00022801"/>
    </source>
</evidence>
<feature type="binding site" evidence="6">
    <location>
        <position position="258"/>
    </location>
    <ligand>
        <name>substrate</name>
    </ligand>
</feature>
<comment type="similarity">
    <text evidence="1 6">Belongs to the glutaminase family.</text>
</comment>
<dbReference type="NCBIfam" id="NF002133">
    <property type="entry name" value="PRK00971.1-2"/>
    <property type="match status" value="1"/>
</dbReference>
<dbReference type="HAMAP" id="MF_00313">
    <property type="entry name" value="Glutaminase"/>
    <property type="match status" value="1"/>
</dbReference>
<gene>
    <name evidence="6" type="primary">glsA</name>
    <name evidence="7" type="ORF">SAMN06265376_104180</name>
</gene>
<dbReference type="PANTHER" id="PTHR12544:SF29">
    <property type="entry name" value="GLUTAMINASE"/>
    <property type="match status" value="1"/>
</dbReference>
<dbReference type="Gene3D" id="3.40.710.10">
    <property type="entry name" value="DD-peptidase/beta-lactamase superfamily"/>
    <property type="match status" value="1"/>
</dbReference>
<feature type="binding site" evidence="6">
    <location>
        <position position="164"/>
    </location>
    <ligand>
        <name>substrate</name>
    </ligand>
</feature>
<evidence type="ECO:0000313" key="7">
    <source>
        <dbReference type="EMBL" id="SNR91104.1"/>
    </source>
</evidence>
<dbReference type="GO" id="GO:0006537">
    <property type="term" value="P:glutamate biosynthetic process"/>
    <property type="evidence" value="ECO:0007669"/>
    <property type="project" value="TreeGrafter"/>
</dbReference>
<dbReference type="RefSeq" id="WP_089371993.1">
    <property type="nucleotide sequence ID" value="NZ_BMEP01000007.1"/>
</dbReference>
<proteinExistence type="inferred from homology"/>
<evidence type="ECO:0000313" key="8">
    <source>
        <dbReference type="Proteomes" id="UP000198379"/>
    </source>
</evidence>
<reference evidence="7 8" key="1">
    <citation type="submission" date="2017-06" db="EMBL/GenBank/DDBJ databases">
        <authorList>
            <person name="Kim H.J."/>
            <person name="Triplett B.A."/>
        </authorList>
    </citation>
    <scope>NUCLEOTIDE SEQUENCE [LARGE SCALE GENOMIC DNA]</scope>
    <source>
        <strain evidence="7 8">DSM 25597</strain>
    </source>
</reference>
<evidence type="ECO:0000256" key="1">
    <source>
        <dbReference type="ARBA" id="ARBA00011076"/>
    </source>
</evidence>
<dbReference type="GO" id="GO:0006543">
    <property type="term" value="P:L-glutamine catabolic process"/>
    <property type="evidence" value="ECO:0007669"/>
    <property type="project" value="TreeGrafter"/>
</dbReference>
<feature type="binding site" evidence="6">
    <location>
        <position position="188"/>
    </location>
    <ligand>
        <name>substrate</name>
    </ligand>
</feature>
<dbReference type="FunFam" id="3.40.710.10:FF:000005">
    <property type="entry name" value="Glutaminase"/>
    <property type="match status" value="1"/>
</dbReference>
<dbReference type="NCBIfam" id="TIGR03814">
    <property type="entry name" value="Gln_ase"/>
    <property type="match status" value="1"/>
</dbReference>
<protein>
    <recommendedName>
        <fullName evidence="3 6">Glutaminase</fullName>
        <ecNumber evidence="3 6">3.5.1.2</ecNumber>
    </recommendedName>
</protein>
<dbReference type="PANTHER" id="PTHR12544">
    <property type="entry name" value="GLUTAMINASE"/>
    <property type="match status" value="1"/>
</dbReference>
<organism evidence="7 8">
    <name type="scientific">Dokdonia pacifica</name>
    <dbReference type="NCBI Taxonomy" id="1627892"/>
    <lineage>
        <taxon>Bacteria</taxon>
        <taxon>Pseudomonadati</taxon>
        <taxon>Bacteroidota</taxon>
        <taxon>Flavobacteriia</taxon>
        <taxon>Flavobacteriales</taxon>
        <taxon>Flavobacteriaceae</taxon>
        <taxon>Dokdonia</taxon>
    </lineage>
</organism>
<name>A0A239A7T6_9FLAO</name>
<accession>A0A239A7T6</accession>
<comment type="subunit">
    <text evidence="2 6">Homotetramer.</text>
</comment>
<dbReference type="InterPro" id="IPR012338">
    <property type="entry name" value="Beta-lactam/transpept-like"/>
</dbReference>
<dbReference type="AlphaFoldDB" id="A0A239A7T6"/>
<dbReference type="Proteomes" id="UP000198379">
    <property type="component" value="Unassembled WGS sequence"/>
</dbReference>
<evidence type="ECO:0000256" key="3">
    <source>
        <dbReference type="ARBA" id="ARBA00012918"/>
    </source>
</evidence>
<comment type="catalytic activity">
    <reaction evidence="5 6">
        <text>L-glutamine + H2O = L-glutamate + NH4(+)</text>
        <dbReference type="Rhea" id="RHEA:15889"/>
        <dbReference type="ChEBI" id="CHEBI:15377"/>
        <dbReference type="ChEBI" id="CHEBI:28938"/>
        <dbReference type="ChEBI" id="CHEBI:29985"/>
        <dbReference type="ChEBI" id="CHEBI:58359"/>
        <dbReference type="EC" id="3.5.1.2"/>
    </reaction>
</comment>
<dbReference type="EMBL" id="FZNY01000004">
    <property type="protein sequence ID" value="SNR91104.1"/>
    <property type="molecule type" value="Genomic_DNA"/>
</dbReference>
<feature type="binding site" evidence="6">
    <location>
        <position position="113"/>
    </location>
    <ligand>
        <name>substrate</name>
    </ligand>
</feature>
<dbReference type="InterPro" id="IPR015868">
    <property type="entry name" value="Glutaminase"/>
</dbReference>
<feature type="binding site" evidence="6">
    <location>
        <position position="157"/>
    </location>
    <ligand>
        <name>substrate</name>
    </ligand>
</feature>
<evidence type="ECO:0000256" key="5">
    <source>
        <dbReference type="ARBA" id="ARBA00049534"/>
    </source>
</evidence>
<feature type="binding site" evidence="6">
    <location>
        <position position="240"/>
    </location>
    <ligand>
        <name>substrate</name>
    </ligand>
</feature>
<sequence>MNCQNIIEDTYTYIKSIENKGNVATYIPELGKVDPAHFGVCLTTNDGTQYTAGDANTLFSIQSIAKVLSLSFALSLGDKSIWQRIDVEPSGSAFNSLVQLESENGIPRNPLINAGAIVVCDILCSHLKEPKEELIAYIRDVANNPGIHYSETIAQSEKSNGYRNFALVNFMKSFGNIKNDVDQVIDLYFHLSSIEMTCCQLSKTYGFLANGGKQLITQKEILTRSQSKRVNAIMQTCGFYDEAGEFAYKVGLPGKSGVGGGIVAVLPNSYTISVWSPKLNERGNSYRGMKFLERFTDTTHETIF</sequence>
<dbReference type="GO" id="GO:0004359">
    <property type="term" value="F:glutaminase activity"/>
    <property type="evidence" value="ECO:0007669"/>
    <property type="project" value="UniProtKB-UniRule"/>
</dbReference>
<feature type="binding site" evidence="6">
    <location>
        <position position="63"/>
    </location>
    <ligand>
        <name>substrate</name>
    </ligand>
</feature>
<dbReference type="SUPFAM" id="SSF56601">
    <property type="entry name" value="beta-lactamase/transpeptidase-like"/>
    <property type="match status" value="1"/>
</dbReference>
<dbReference type="EC" id="3.5.1.2" evidence="3 6"/>
<evidence type="ECO:0000256" key="2">
    <source>
        <dbReference type="ARBA" id="ARBA00011881"/>
    </source>
</evidence>